<reference evidence="8" key="1">
    <citation type="submission" date="2020-08" db="EMBL/GenBank/DDBJ databases">
        <title>Chromosome-level assembly of Southern catfish (Silurus meridionalis) provides insights into visual adaptation to the nocturnal and benthic lifestyles.</title>
        <authorList>
            <person name="Zhang Y."/>
            <person name="Wang D."/>
            <person name="Peng Z."/>
        </authorList>
    </citation>
    <scope>NUCLEOTIDE SEQUENCE</scope>
    <source>
        <strain evidence="8">SWU-2019-XX</strain>
        <tissue evidence="8">Muscle</tissue>
    </source>
</reference>
<dbReference type="InterPro" id="IPR003150">
    <property type="entry name" value="DNA-bd_RFX"/>
</dbReference>
<name>A0A8T0AAP6_SILME</name>
<keyword evidence="4" id="KW-0539">Nucleus</keyword>
<dbReference type="Pfam" id="PF02257">
    <property type="entry name" value="RFX_DNA_binding"/>
    <property type="match status" value="1"/>
</dbReference>
<dbReference type="GO" id="GO:0006334">
    <property type="term" value="P:nucleosome assembly"/>
    <property type="evidence" value="ECO:0007669"/>
    <property type="project" value="InterPro"/>
</dbReference>
<dbReference type="InterPro" id="IPR036390">
    <property type="entry name" value="WH_DNA-bd_sf"/>
</dbReference>
<dbReference type="Proteomes" id="UP000606274">
    <property type="component" value="Unassembled WGS sequence"/>
</dbReference>
<evidence type="ECO:0000313" key="9">
    <source>
        <dbReference type="Proteomes" id="UP000606274"/>
    </source>
</evidence>
<dbReference type="Gene3D" id="6.10.140.1290">
    <property type="match status" value="1"/>
</dbReference>
<feature type="compositionally biased region" description="Low complexity" evidence="6">
    <location>
        <begin position="1"/>
        <end position="15"/>
    </location>
</feature>
<dbReference type="Gene3D" id="1.20.5.1500">
    <property type="match status" value="1"/>
</dbReference>
<dbReference type="PANTHER" id="PTHR12619">
    <property type="entry name" value="RFX TRANSCRIPTION FACTOR FAMILY"/>
    <property type="match status" value="1"/>
</dbReference>
<comment type="subcellular location">
    <subcellularLocation>
        <location evidence="1">Nucleus</location>
    </subcellularLocation>
</comment>
<evidence type="ECO:0000256" key="4">
    <source>
        <dbReference type="ARBA" id="ARBA00023242"/>
    </source>
</evidence>
<comment type="similarity">
    <text evidence="5">Belongs to the RFX family.</text>
</comment>
<dbReference type="InterPro" id="IPR002164">
    <property type="entry name" value="NAP_family"/>
</dbReference>
<dbReference type="GO" id="GO:0000978">
    <property type="term" value="F:RNA polymerase II cis-regulatory region sequence-specific DNA binding"/>
    <property type="evidence" value="ECO:0007669"/>
    <property type="project" value="TreeGrafter"/>
</dbReference>
<dbReference type="FunFam" id="3.30.1120.90:FF:000001">
    <property type="entry name" value="Nucleosome assembly protein 1-like 1"/>
    <property type="match status" value="1"/>
</dbReference>
<dbReference type="SUPFAM" id="SSF46785">
    <property type="entry name" value="Winged helix' DNA-binding domain"/>
    <property type="match status" value="1"/>
</dbReference>
<dbReference type="InterPro" id="IPR039779">
    <property type="entry name" value="RFX-like"/>
</dbReference>
<dbReference type="EMBL" id="JABFDY010000026">
    <property type="protein sequence ID" value="KAF7688104.1"/>
    <property type="molecule type" value="Genomic_DNA"/>
</dbReference>
<evidence type="ECO:0000256" key="5">
    <source>
        <dbReference type="ARBA" id="ARBA00061114"/>
    </source>
</evidence>
<dbReference type="Gene3D" id="1.10.10.10">
    <property type="entry name" value="Winged helix-like DNA-binding domain superfamily/Winged helix DNA-binding domain"/>
    <property type="match status" value="1"/>
</dbReference>
<dbReference type="SUPFAM" id="SSF143113">
    <property type="entry name" value="NAP-like"/>
    <property type="match status" value="1"/>
</dbReference>
<evidence type="ECO:0000313" key="8">
    <source>
        <dbReference type="EMBL" id="KAF7688104.1"/>
    </source>
</evidence>
<comment type="caution">
    <text evidence="8">The sequence shown here is derived from an EMBL/GenBank/DDBJ whole genome shotgun (WGS) entry which is preliminary data.</text>
</comment>
<keyword evidence="3" id="KW-0238">DNA-binding</keyword>
<dbReference type="PROSITE" id="PS51526">
    <property type="entry name" value="RFX_DBD"/>
    <property type="match status" value="1"/>
</dbReference>
<dbReference type="FunFam" id="1.10.10.10:FF:000128">
    <property type="entry name" value="DNA-binding protein RFX5 isoform X1"/>
    <property type="match status" value="1"/>
</dbReference>
<dbReference type="FunFam" id="1.20.5.1500:FF:000001">
    <property type="entry name" value="Nucleosome assembly protein 1-like 1"/>
    <property type="match status" value="1"/>
</dbReference>
<feature type="region of interest" description="Disordered" evidence="6">
    <location>
        <begin position="614"/>
        <end position="663"/>
    </location>
</feature>
<feature type="region of interest" description="Disordered" evidence="6">
    <location>
        <begin position="1831"/>
        <end position="1877"/>
    </location>
</feature>
<dbReference type="GO" id="GO:0000981">
    <property type="term" value="F:DNA-binding transcription factor activity, RNA polymerase II-specific"/>
    <property type="evidence" value="ECO:0007669"/>
    <property type="project" value="TreeGrafter"/>
</dbReference>
<dbReference type="PANTHER" id="PTHR12619:SF2">
    <property type="entry name" value="DNA-BINDING PROTEIN RFX7"/>
    <property type="match status" value="1"/>
</dbReference>
<accession>A0A8T0AAP6</accession>
<proteinExistence type="inferred from homology"/>
<dbReference type="Gene3D" id="3.30.1120.90">
    <property type="entry name" value="Nucleosome assembly protein"/>
    <property type="match status" value="1"/>
</dbReference>
<sequence>MAEEQQQQGQHPQPGSSLLPTGLQGTESSALQLKIKNSICKSIQSKVDSILQDVERFTDIEKLYLYLKLPSGPSSSGSDKISEQSCVSSSRMQQMHAFSWIRNHLEEHTDTSLPKQEVFDEYKSYCDNLGYHALSAADFGKIMKNVFPNMKARRLGMRGKSKYPSLKLGLRKKPFIHMPSLPNLDVHKTGDGCEGFELTGQNSSGEDEVRSAACDLVCEWAQKVLSRQFVSVEDLARFLLNSHYISTKSVAALTVMTGSPSGAPMSAQSSAFMPTADAHSFQPQVKTLTSPSIDAKQQLQRKIQKKQQEQKLHSPLPPEAQGRRAERVTTPCASTGIPCGSPALLSPQPTIGIVVTTVPSPVTVQRSRQLMSPSPVPVATAESKVLPVNFQMVTQSVQPVNRCPKTPQNVTASPVGDRPTRHRYPQILPKPVTTSAITLRSPSALLITKSSIKTVVPTPKDSSMNLVKMTAISLGPSNSTTSTTATTARPASAGITSHSDDLQPLTHVRSGSIAAMPLTLSKPGQTTTTPAVNIEMDVVDAAVRAREAQGGTTAGGTQVERVLKPRAASVPTPLAKMSAESDRQSGNKVNGLLLPIKNNFVAASNNNPINSTIYKDLGGQRTSSVSTTNSSTYMTPPKDAPHKEMPSPSPRKRQGLYPDPSLTPVKKIYISEGNEDAQLSMNIAEKNVSRSESPVEPESKLTSAAGKVMVKHTSSDTTHIPAFSDSPIGNTDFKTVGRSQSILQGQWEGSSANVKNTTMGTTAVSGPCQDCQVRNTSFQTFNRPRSISQGQWQGSSTNMNSKPIASRTVSAPGQALLQNKNTQFMQSSSSAVCDLNAVLWNNDQHDVNQQQIYSQQGTVKNKHHMSSAVMEPPVISQPTATGQLIQMTSDMVGHVSSQPHMGYFPFNDDDMTQDSIVEELVQMEEQMKMHSSMQSFDNCVDMAIPSQQPAMQNMISSHRATPSCYNLANTSRTPIHTPTQGTEMIGVGQGLTRESPCSHFAPTTPVDSALGSSCQTPIGTPHSNCSSGVPPSPVECRNPFAFTPINSSITSYHDGSTISSSPVKPMQRPMATHPDKAKLDWMNNNYNSSSSNSSNGINILPNYQNLVDNQFRKPHAFAIPGQTYPSPVRHHDIHISRLTPISPVQQQVASMANLNKQEGFAVPAPLDNKTSTSSASFRCRSVSPAVRQRNLSGTPNPNVRRYVVSPFNSPVTPEVLNIFANSQANTSVSICMAQRSQSVPLTVMMQTEVMPMQASGQTNNPKNITNVLLNKMDSDGDNVVRGLGMNNMPSSYTARMNLSQILEASPVPGFPSSAINSAGSSAYKYTKPAYLMKNNGGEQISFSRETQEQSVLEENKQLFEDQQNQVLMVPPQHGLQQHQHQQSFLFSTTDKDLLDEDLNTVSQLSGQGTKLGTVGSEFPSDMQLTSELSSSMNDLNSLDANLLFDPASSQQQVQYEEQTLEELKNDPIFQQICSDTVNSASFDWLESKDQATVEMLALCKIIRAVYYKMDSDKAEAKGTVGDLVMQNPQALAALQDRLDNLTQSPSIMESLPVSVRRRVNALKNLQVKSAHIEAKFYEEVHELERKYAALYQPLFDKRKSIVTGAVEPTDEECEWQSDHEDEELADELQKKASIDEKKAQEEGSAEENPKGIPEFWLTIFRSVDMLSDMLQEADEPILKHLQDIKVMFSESNEAMSFTLEFHFEPNSYFKNTVLTKVYKMKSEPDADDPFSFEGPEIIDCEGCEIEWYKGKDVTVKTIKKKQKHKGRGIVRTVTKQVPTDSFFNFFNPIKVSPDSELDEDSEITLATDFEIGHFFRERIVPRAVLYFTGEALEDDESFEEEELDEGEEEDQEDDIEEDDEEGDTKSGEAQPAECKQQ</sequence>
<dbReference type="GO" id="GO:0005634">
    <property type="term" value="C:nucleus"/>
    <property type="evidence" value="ECO:0007669"/>
    <property type="project" value="UniProtKB-SubCell"/>
</dbReference>
<evidence type="ECO:0000256" key="6">
    <source>
        <dbReference type="SAM" id="MobiDB-lite"/>
    </source>
</evidence>
<organism evidence="8 9">
    <name type="scientific">Silurus meridionalis</name>
    <name type="common">Southern catfish</name>
    <name type="synonym">Silurus soldatovi meridionalis</name>
    <dbReference type="NCBI Taxonomy" id="175797"/>
    <lineage>
        <taxon>Eukaryota</taxon>
        <taxon>Metazoa</taxon>
        <taxon>Chordata</taxon>
        <taxon>Craniata</taxon>
        <taxon>Vertebrata</taxon>
        <taxon>Euteleostomi</taxon>
        <taxon>Actinopterygii</taxon>
        <taxon>Neopterygii</taxon>
        <taxon>Teleostei</taxon>
        <taxon>Ostariophysi</taxon>
        <taxon>Siluriformes</taxon>
        <taxon>Siluridae</taxon>
        <taxon>Silurus</taxon>
    </lineage>
</organism>
<feature type="compositionally biased region" description="Acidic residues" evidence="6">
    <location>
        <begin position="1831"/>
        <end position="1862"/>
    </location>
</feature>
<evidence type="ECO:0000256" key="1">
    <source>
        <dbReference type="ARBA" id="ARBA00004123"/>
    </source>
</evidence>
<dbReference type="InterPro" id="IPR036388">
    <property type="entry name" value="WH-like_DNA-bd_sf"/>
</dbReference>
<feature type="domain" description="RFX-type winged-helix" evidence="7">
    <location>
        <begin position="97"/>
        <end position="174"/>
    </location>
</feature>
<feature type="region of interest" description="Disordered" evidence="6">
    <location>
        <begin position="400"/>
        <end position="425"/>
    </location>
</feature>
<comment type="similarity">
    <text evidence="2">Belongs to the nucleosome assembly protein (NAP) family.</text>
</comment>
<feature type="compositionally biased region" description="Low complexity" evidence="6">
    <location>
        <begin position="622"/>
        <end position="635"/>
    </location>
</feature>
<evidence type="ECO:0000256" key="3">
    <source>
        <dbReference type="ARBA" id="ARBA00023125"/>
    </source>
</evidence>
<keyword evidence="9" id="KW-1185">Reference proteome</keyword>
<evidence type="ECO:0000259" key="7">
    <source>
        <dbReference type="PROSITE" id="PS51526"/>
    </source>
</evidence>
<feature type="region of interest" description="Disordered" evidence="6">
    <location>
        <begin position="294"/>
        <end position="332"/>
    </location>
</feature>
<dbReference type="Pfam" id="PF18326">
    <property type="entry name" value="RFX5_N"/>
    <property type="match status" value="1"/>
</dbReference>
<feature type="region of interest" description="Disordered" evidence="6">
    <location>
        <begin position="1"/>
        <end position="23"/>
    </location>
</feature>
<evidence type="ECO:0000256" key="2">
    <source>
        <dbReference type="ARBA" id="ARBA00009947"/>
    </source>
</evidence>
<dbReference type="InterPro" id="IPR037231">
    <property type="entry name" value="NAP-like_sf"/>
</dbReference>
<feature type="region of interest" description="Disordered" evidence="6">
    <location>
        <begin position="476"/>
        <end position="503"/>
    </location>
</feature>
<feature type="compositionally biased region" description="Low complexity" evidence="6">
    <location>
        <begin position="477"/>
        <end position="493"/>
    </location>
</feature>
<dbReference type="Pfam" id="PF00956">
    <property type="entry name" value="NAP"/>
    <property type="match status" value="1"/>
</dbReference>
<protein>
    <recommendedName>
        <fullName evidence="7">RFX-type winged-helix domain-containing protein</fullName>
    </recommendedName>
</protein>
<gene>
    <name evidence="8" type="ORF">HF521_014110</name>
</gene>